<protein>
    <submittedName>
        <fullName evidence="4">Lia operon protein LiaF</fullName>
    </submittedName>
</protein>
<dbReference type="NCBIfam" id="NF040535">
    <property type="entry name" value="LiaF_C_term"/>
    <property type="match status" value="1"/>
</dbReference>
<dbReference type="InterPro" id="IPR047793">
    <property type="entry name" value="LiaF_C"/>
</dbReference>
<feature type="transmembrane region" description="Helical" evidence="1">
    <location>
        <begin position="94"/>
        <end position="116"/>
    </location>
</feature>
<keyword evidence="1" id="KW-0472">Membrane</keyword>
<feature type="domain" description="Cell wall-active antibiotics response LiaF-like C-terminal" evidence="2">
    <location>
        <begin position="159"/>
        <end position="263"/>
    </location>
</feature>
<dbReference type="AlphaFoldDB" id="A0A1I2VSS9"/>
<dbReference type="Pfam" id="PF22570">
    <property type="entry name" value="LiaF-TM"/>
    <property type="match status" value="1"/>
</dbReference>
<dbReference type="OrthoDB" id="1953204at2"/>
<evidence type="ECO:0000256" key="1">
    <source>
        <dbReference type="SAM" id="Phobius"/>
    </source>
</evidence>
<name>A0A1I2VSS9_9BACL</name>
<keyword evidence="1" id="KW-0812">Transmembrane</keyword>
<dbReference type="Proteomes" id="UP000198752">
    <property type="component" value="Unassembled WGS sequence"/>
</dbReference>
<dbReference type="RefSeq" id="WP_093674575.1">
    <property type="nucleotide sequence ID" value="NZ_FOOY01000029.1"/>
</dbReference>
<evidence type="ECO:0000313" key="5">
    <source>
        <dbReference type="Proteomes" id="UP000198752"/>
    </source>
</evidence>
<dbReference type="STRING" id="269670.SAMN02982927_03206"/>
<dbReference type="EMBL" id="FOOY01000029">
    <property type="protein sequence ID" value="SFG91479.1"/>
    <property type="molecule type" value="Genomic_DNA"/>
</dbReference>
<keyword evidence="5" id="KW-1185">Reference proteome</keyword>
<evidence type="ECO:0000259" key="2">
    <source>
        <dbReference type="Pfam" id="PF09922"/>
    </source>
</evidence>
<feature type="domain" description="LiaF transmembrane" evidence="3">
    <location>
        <begin position="8"/>
        <end position="112"/>
    </location>
</feature>
<gene>
    <name evidence="4" type="ORF">SAMN02982927_03206</name>
</gene>
<accession>A0A1I2VSS9</accession>
<dbReference type="InterPro" id="IPR054331">
    <property type="entry name" value="LiaF_TM"/>
</dbReference>
<keyword evidence="1" id="KW-1133">Transmembrane helix</keyword>
<feature type="transmembrane region" description="Helical" evidence="1">
    <location>
        <begin position="33"/>
        <end position="56"/>
    </location>
</feature>
<organism evidence="4 5">
    <name type="scientific">Sporolactobacillus nakayamae</name>
    <dbReference type="NCBI Taxonomy" id="269670"/>
    <lineage>
        <taxon>Bacteria</taxon>
        <taxon>Bacillati</taxon>
        <taxon>Bacillota</taxon>
        <taxon>Bacilli</taxon>
        <taxon>Bacillales</taxon>
        <taxon>Sporolactobacillaceae</taxon>
        <taxon>Sporolactobacillus</taxon>
    </lineage>
</organism>
<evidence type="ECO:0000313" key="4">
    <source>
        <dbReference type="EMBL" id="SFG91479.1"/>
    </source>
</evidence>
<sequence>MSFGKLLVALAVVLLGVYWLLDSLNLISQGMMPIFSAYFPFLPILFGALLIIAPLFDKKKPHFFWGLFFLIYGSLLFAGQSDLLVFQWNDFWKLWPYLIIYFGLGMLFGKNFTVSVTDERRRSKKKHHRHSIDFSWDNEHHHSEQSSKNNRDSYTFVNESTFKHENWMVKPMNERVRIGDYTFDFTKAFIPEETIPITLSGWVGNIRITLPDDLAYRVHVHAKVGDAKIGGDKQSGVLRNISYQTPNYDEAARKIDFTFDFQVIDLSIVQV</sequence>
<reference evidence="5" key="1">
    <citation type="submission" date="2016-10" db="EMBL/GenBank/DDBJ databases">
        <authorList>
            <person name="Varghese N."/>
            <person name="Submissions S."/>
        </authorList>
    </citation>
    <scope>NUCLEOTIDE SEQUENCE [LARGE SCALE GENOMIC DNA]</scope>
    <source>
        <strain evidence="5">ATCC 700379</strain>
    </source>
</reference>
<feature type="transmembrane region" description="Helical" evidence="1">
    <location>
        <begin position="63"/>
        <end position="88"/>
    </location>
</feature>
<dbReference type="Pfam" id="PF09922">
    <property type="entry name" value="LiaF-like_C"/>
    <property type="match status" value="1"/>
</dbReference>
<proteinExistence type="predicted"/>
<evidence type="ECO:0000259" key="3">
    <source>
        <dbReference type="Pfam" id="PF22570"/>
    </source>
</evidence>
<dbReference type="InterPro" id="IPR024425">
    <property type="entry name" value="LiaF-like_C"/>
</dbReference>